<protein>
    <submittedName>
        <fullName evidence="1">Uncharacterized protein</fullName>
    </submittedName>
</protein>
<dbReference type="AlphaFoldDB" id="A0A843X011"/>
<dbReference type="EMBL" id="NMUH01005908">
    <property type="protein sequence ID" value="MQM13976.1"/>
    <property type="molecule type" value="Genomic_DNA"/>
</dbReference>
<gene>
    <name evidence="1" type="ORF">Taro_046902</name>
</gene>
<evidence type="ECO:0000313" key="2">
    <source>
        <dbReference type="Proteomes" id="UP000652761"/>
    </source>
</evidence>
<sequence>MGRKMERCHVGHRRELCHVGHGMEMCLVGHWKELCHVRHEELCHVGHGREMRHVGHGRESSCLGMGVSTLRYFLISFAQRVDGLALLTGIERLSMIGGLLTSVGVSSNSGVHPLHWMGVDVDGVEGCMASGGAMGMKGKAVEEVEVVVVEAWELAWVPEQVQRLGPNRVGLVGRDSEISRDSEVRALKSGVVLMTNVGSLSLGRGGLRLHARRVLRTGRHADVDLQKVTAPYVVFRSRLGPFVHDCETERWFLCCVVWVGCWRHEPVVCSRVVASFFPTRALSLVVACVCDSLVEVLPAMVCPGGGTVLVVVSWWYLVVVVTCEAHPFFFQVKESRKVLVPLLVRDRTVVEQWTSAKAKETYRGLNKEFLVQSGVFPTERSSKSR</sequence>
<evidence type="ECO:0000313" key="1">
    <source>
        <dbReference type="EMBL" id="MQM13976.1"/>
    </source>
</evidence>
<keyword evidence="2" id="KW-1185">Reference proteome</keyword>
<proteinExistence type="predicted"/>
<organism evidence="1 2">
    <name type="scientific">Colocasia esculenta</name>
    <name type="common">Wild taro</name>
    <name type="synonym">Arum esculentum</name>
    <dbReference type="NCBI Taxonomy" id="4460"/>
    <lineage>
        <taxon>Eukaryota</taxon>
        <taxon>Viridiplantae</taxon>
        <taxon>Streptophyta</taxon>
        <taxon>Embryophyta</taxon>
        <taxon>Tracheophyta</taxon>
        <taxon>Spermatophyta</taxon>
        <taxon>Magnoliopsida</taxon>
        <taxon>Liliopsida</taxon>
        <taxon>Araceae</taxon>
        <taxon>Aroideae</taxon>
        <taxon>Colocasieae</taxon>
        <taxon>Colocasia</taxon>
    </lineage>
</organism>
<reference evidence="1" key="1">
    <citation type="submission" date="2017-07" db="EMBL/GenBank/DDBJ databases">
        <title>Taro Niue Genome Assembly and Annotation.</title>
        <authorList>
            <person name="Atibalentja N."/>
            <person name="Keating K."/>
            <person name="Fields C.J."/>
        </authorList>
    </citation>
    <scope>NUCLEOTIDE SEQUENCE</scope>
    <source>
        <strain evidence="1">Niue_2</strain>
        <tissue evidence="1">Leaf</tissue>
    </source>
</reference>
<comment type="caution">
    <text evidence="1">The sequence shown here is derived from an EMBL/GenBank/DDBJ whole genome shotgun (WGS) entry which is preliminary data.</text>
</comment>
<name>A0A843X011_COLES</name>
<dbReference type="Proteomes" id="UP000652761">
    <property type="component" value="Unassembled WGS sequence"/>
</dbReference>
<accession>A0A843X011</accession>